<proteinExistence type="inferred from homology"/>
<name>A0A7W8G9U1_9SPIR</name>
<comment type="caution">
    <text evidence="15">The sequence shown here is derived from an EMBL/GenBank/DDBJ whole genome shotgun (WGS) entry which is preliminary data.</text>
</comment>
<comment type="catalytic activity">
    <reaction evidence="11">
        <text>a fatty acyl-[ACP] + malonyl-[ACP] + H(+) = a 3-oxoacyl-[ACP] + holo-[ACP] + CO2</text>
        <dbReference type="Rhea" id="RHEA:22836"/>
        <dbReference type="Rhea" id="RHEA-COMP:9623"/>
        <dbReference type="Rhea" id="RHEA-COMP:9685"/>
        <dbReference type="Rhea" id="RHEA-COMP:9916"/>
        <dbReference type="Rhea" id="RHEA-COMP:14125"/>
        <dbReference type="ChEBI" id="CHEBI:15378"/>
        <dbReference type="ChEBI" id="CHEBI:16526"/>
        <dbReference type="ChEBI" id="CHEBI:64479"/>
        <dbReference type="ChEBI" id="CHEBI:78449"/>
        <dbReference type="ChEBI" id="CHEBI:78776"/>
        <dbReference type="ChEBI" id="CHEBI:138651"/>
    </reaction>
</comment>
<dbReference type="GO" id="GO:0006633">
    <property type="term" value="P:fatty acid biosynthetic process"/>
    <property type="evidence" value="ECO:0007669"/>
    <property type="project" value="UniProtKB-UniRule"/>
</dbReference>
<evidence type="ECO:0000256" key="12">
    <source>
        <dbReference type="PIRSR" id="PIRSR000447-1"/>
    </source>
</evidence>
<dbReference type="Pfam" id="PF02801">
    <property type="entry name" value="Ketoacyl-synt_C"/>
    <property type="match status" value="1"/>
</dbReference>
<keyword evidence="8" id="KW-0443">Lipid metabolism</keyword>
<dbReference type="SUPFAM" id="SSF53901">
    <property type="entry name" value="Thiolase-like"/>
    <property type="match status" value="2"/>
</dbReference>
<dbReference type="PROSITE" id="PS52004">
    <property type="entry name" value="KS3_2"/>
    <property type="match status" value="1"/>
</dbReference>
<keyword evidence="16" id="KW-1185">Reference proteome</keyword>
<dbReference type="FunFam" id="3.40.47.10:FF:000018">
    <property type="entry name" value="3-oxoacyl-[acyl-carrier-protein] synthase 2"/>
    <property type="match status" value="1"/>
</dbReference>
<evidence type="ECO:0000256" key="9">
    <source>
        <dbReference type="ARBA" id="ARBA00023160"/>
    </source>
</evidence>
<evidence type="ECO:0000256" key="10">
    <source>
        <dbReference type="ARBA" id="ARBA00023315"/>
    </source>
</evidence>
<dbReference type="NCBIfam" id="NF005589">
    <property type="entry name" value="PRK07314.1"/>
    <property type="match status" value="1"/>
</dbReference>
<dbReference type="RefSeq" id="WP_184659828.1">
    <property type="nucleotide sequence ID" value="NZ_CP031518.1"/>
</dbReference>
<evidence type="ECO:0000259" key="14">
    <source>
        <dbReference type="PROSITE" id="PS52004"/>
    </source>
</evidence>
<dbReference type="PIRSF" id="PIRSF000447">
    <property type="entry name" value="KAS_II"/>
    <property type="match status" value="1"/>
</dbReference>
<keyword evidence="9 11" id="KW-0275">Fatty acid biosynthesis</keyword>
<dbReference type="AlphaFoldDB" id="A0A7W8G9U1"/>
<keyword evidence="10 11" id="KW-0012">Acyltransferase</keyword>
<dbReference type="InterPro" id="IPR017568">
    <property type="entry name" value="3-oxoacyl-ACP_synth-2"/>
</dbReference>
<dbReference type="GO" id="GO:0004315">
    <property type="term" value="F:3-oxoacyl-[acyl-carrier-protein] synthase activity"/>
    <property type="evidence" value="ECO:0007669"/>
    <property type="project" value="UniProtKB-UniRule"/>
</dbReference>
<dbReference type="CDD" id="cd00834">
    <property type="entry name" value="KAS_I_II"/>
    <property type="match status" value="1"/>
</dbReference>
<dbReference type="InterPro" id="IPR014031">
    <property type="entry name" value="Ketoacyl_synth_C"/>
</dbReference>
<dbReference type="GO" id="GO:0005829">
    <property type="term" value="C:cytosol"/>
    <property type="evidence" value="ECO:0007669"/>
    <property type="project" value="TreeGrafter"/>
</dbReference>
<evidence type="ECO:0000256" key="8">
    <source>
        <dbReference type="ARBA" id="ARBA00023098"/>
    </source>
</evidence>
<evidence type="ECO:0000256" key="3">
    <source>
        <dbReference type="ARBA" id="ARBA00012356"/>
    </source>
</evidence>
<dbReference type="Pfam" id="PF00109">
    <property type="entry name" value="ketoacyl-synt"/>
    <property type="match status" value="1"/>
</dbReference>
<evidence type="ECO:0000313" key="16">
    <source>
        <dbReference type="Proteomes" id="UP000518887"/>
    </source>
</evidence>
<dbReference type="InterPro" id="IPR000794">
    <property type="entry name" value="Beta-ketoacyl_synthase"/>
</dbReference>
<protein>
    <recommendedName>
        <fullName evidence="4 11">3-oxoacyl-[acyl-carrier-protein] synthase 2</fullName>
        <ecNumber evidence="3 11">2.3.1.179</ecNumber>
    </recommendedName>
</protein>
<evidence type="ECO:0000256" key="2">
    <source>
        <dbReference type="ARBA" id="ARBA00008467"/>
    </source>
</evidence>
<feature type="active site" description="For beta-ketoacyl synthase activity" evidence="12">
    <location>
        <position position="162"/>
    </location>
</feature>
<evidence type="ECO:0000256" key="7">
    <source>
        <dbReference type="ARBA" id="ARBA00022832"/>
    </source>
</evidence>
<dbReference type="EC" id="2.3.1.179" evidence="3 11"/>
<dbReference type="InterPro" id="IPR020841">
    <property type="entry name" value="PKS_Beta-ketoAc_synthase_dom"/>
</dbReference>
<evidence type="ECO:0000256" key="1">
    <source>
        <dbReference type="ARBA" id="ARBA00005194"/>
    </source>
</evidence>
<dbReference type="UniPathway" id="UPA00094"/>
<organism evidence="15 16">
    <name type="scientific">Treponema ruminis</name>
    <dbReference type="NCBI Taxonomy" id="744515"/>
    <lineage>
        <taxon>Bacteria</taxon>
        <taxon>Pseudomonadati</taxon>
        <taxon>Spirochaetota</taxon>
        <taxon>Spirochaetia</taxon>
        <taxon>Spirochaetales</taxon>
        <taxon>Treponemataceae</taxon>
        <taxon>Treponema</taxon>
    </lineage>
</organism>
<evidence type="ECO:0000256" key="6">
    <source>
        <dbReference type="ARBA" id="ARBA00022679"/>
    </source>
</evidence>
<reference evidence="15 16" key="1">
    <citation type="submission" date="2020-08" db="EMBL/GenBank/DDBJ databases">
        <title>Genomic Encyclopedia of Type Strains, Phase IV (KMG-IV): sequencing the most valuable type-strain genomes for metagenomic binning, comparative biology and taxonomic classification.</title>
        <authorList>
            <person name="Goeker M."/>
        </authorList>
    </citation>
    <scope>NUCLEOTIDE SEQUENCE [LARGE SCALE GENOMIC DNA]</scope>
    <source>
        <strain evidence="15 16">DSM 103462</strain>
    </source>
</reference>
<keyword evidence="6 11" id="KW-0808">Transferase</keyword>
<comment type="pathway">
    <text evidence="1 11">Lipid metabolism; fatty acid biosynthesis.</text>
</comment>
<accession>A0A7W8G9U1</accession>
<dbReference type="SMART" id="SM00825">
    <property type="entry name" value="PKS_KS"/>
    <property type="match status" value="1"/>
</dbReference>
<evidence type="ECO:0000256" key="5">
    <source>
        <dbReference type="ARBA" id="ARBA00022516"/>
    </source>
</evidence>
<comment type="catalytic activity">
    <reaction evidence="11">
        <text>(9Z)-hexadecenoyl-[ACP] + malonyl-[ACP] + H(+) = 3-oxo-(11Z)-octadecenoyl-[ACP] + holo-[ACP] + CO2</text>
        <dbReference type="Rhea" id="RHEA:55040"/>
        <dbReference type="Rhea" id="RHEA-COMP:9623"/>
        <dbReference type="Rhea" id="RHEA-COMP:9685"/>
        <dbReference type="Rhea" id="RHEA-COMP:10800"/>
        <dbReference type="Rhea" id="RHEA-COMP:14074"/>
        <dbReference type="ChEBI" id="CHEBI:15378"/>
        <dbReference type="ChEBI" id="CHEBI:16526"/>
        <dbReference type="ChEBI" id="CHEBI:64479"/>
        <dbReference type="ChEBI" id="CHEBI:78449"/>
        <dbReference type="ChEBI" id="CHEBI:83989"/>
        <dbReference type="ChEBI" id="CHEBI:138538"/>
        <dbReference type="EC" id="2.3.1.179"/>
    </reaction>
</comment>
<dbReference type="PANTHER" id="PTHR11712:SF336">
    <property type="entry name" value="3-OXOACYL-[ACYL-CARRIER-PROTEIN] SYNTHASE, MITOCHONDRIAL"/>
    <property type="match status" value="1"/>
</dbReference>
<keyword evidence="5 11" id="KW-0444">Lipid biosynthesis</keyword>
<gene>
    <name evidence="15" type="ORF">HNP76_001882</name>
</gene>
<evidence type="ECO:0000256" key="13">
    <source>
        <dbReference type="RuleBase" id="RU003694"/>
    </source>
</evidence>
<comment type="similarity">
    <text evidence="2 11 13">Belongs to the thiolase-like superfamily. Beta-ketoacyl-ACP synthases family.</text>
</comment>
<dbReference type="EMBL" id="JACHFQ010000005">
    <property type="protein sequence ID" value="MBB5226509.1"/>
    <property type="molecule type" value="Genomic_DNA"/>
</dbReference>
<comment type="function">
    <text evidence="11">Involved in the type II fatty acid elongation cycle. Catalyzes the elongation of a wide range of acyl-ACP by the addition of two carbons from malonyl-ACP to an acyl acceptor. Can efficiently catalyze the conversion of palmitoleoyl-ACP (cis-hexadec-9-enoyl-ACP) to cis-vaccenoyl-ACP (cis-octadec-11-enoyl-ACP), an essential step in the thermal regulation of fatty acid composition.</text>
</comment>
<dbReference type="InterPro" id="IPR016039">
    <property type="entry name" value="Thiolase-like"/>
</dbReference>
<feature type="domain" description="Ketosynthase family 3 (KS3)" evidence="14">
    <location>
        <begin position="1"/>
        <end position="412"/>
    </location>
</feature>
<dbReference type="Gene3D" id="3.40.47.10">
    <property type="match status" value="2"/>
</dbReference>
<evidence type="ECO:0000256" key="11">
    <source>
        <dbReference type="PIRNR" id="PIRNR000447"/>
    </source>
</evidence>
<dbReference type="NCBIfam" id="TIGR03150">
    <property type="entry name" value="fabF"/>
    <property type="match status" value="1"/>
</dbReference>
<evidence type="ECO:0000256" key="4">
    <source>
        <dbReference type="ARBA" id="ARBA00014657"/>
    </source>
</evidence>
<keyword evidence="7" id="KW-0276">Fatty acid metabolism</keyword>
<dbReference type="InterPro" id="IPR014030">
    <property type="entry name" value="Ketoacyl_synth_N"/>
</dbReference>
<dbReference type="Proteomes" id="UP000518887">
    <property type="component" value="Unassembled WGS sequence"/>
</dbReference>
<dbReference type="PANTHER" id="PTHR11712">
    <property type="entry name" value="POLYKETIDE SYNTHASE-RELATED"/>
    <property type="match status" value="1"/>
</dbReference>
<evidence type="ECO:0000313" key="15">
    <source>
        <dbReference type="EMBL" id="MBB5226509.1"/>
    </source>
</evidence>
<sequence length="414" mass="43558">MRRVVVTGLGCISPLGNSVDATWAGIKAGKSGINTITHYDNANFKVKYAAEVKDFKAADYMDSSAARKMALYTQYAVAAAKMALEDSKLMGNAEVLEDAAVYLGVGIGGLEVTENTMKAYFESNQTRMSPMTIPMLIPNEGAGNISMAFGLHGATHTIATACASGTDAIGNAFDQVRSGRYDVILAGGAESTQCGYANLGFSMLHALSAGYADDPTKASRPFDKKRDGFIMGEGSTILVLEEYEHAKARGAKIYAEVAGYGASSDGYHLTAPNPDGVCGAKCMTIAMKDAGVKPEEVTYYNAHGTSTKLNDSGETKMLHIAFGDAAPKLHISSTKSMTGHCLGNAGSLEAMICVKAIEDSYIPATINLDEVDVEGGCDLDYTPNKGLDMPVNVAMSANFGFGGHNGCLVFKKVN</sequence>